<evidence type="ECO:0000313" key="1">
    <source>
        <dbReference type="EMBL" id="ASU82588.1"/>
    </source>
</evidence>
<dbReference type="OrthoDB" id="4813139at2"/>
<accession>A0A223S397</accession>
<dbReference type="AlphaFoldDB" id="A0A223S397"/>
<dbReference type="KEGG" id="ngv:CDO52_07130"/>
<dbReference type="Proteomes" id="UP000215005">
    <property type="component" value="Chromosome"/>
</dbReference>
<dbReference type="EMBL" id="CP022753">
    <property type="protein sequence ID" value="ASU82588.1"/>
    <property type="molecule type" value="Genomic_DNA"/>
</dbReference>
<keyword evidence="2" id="KW-1185">Reference proteome</keyword>
<proteinExistence type="predicted"/>
<gene>
    <name evidence="1" type="ORF">CDO52_07130</name>
</gene>
<evidence type="ECO:0000313" key="2">
    <source>
        <dbReference type="Proteomes" id="UP000215005"/>
    </source>
</evidence>
<protein>
    <submittedName>
        <fullName evidence="1">Uncharacterized protein</fullName>
    </submittedName>
</protein>
<sequence length="156" mass="17693">MRERTVQHPYTCEGLTTGRVTQPSRSVHAGVWFRLLRCLVDEFSLALSTRSAHGWATLERIWPRTARQLLAFFSCRTLDRFEEERAFLFGADISAEFLPTCPDPTARDYDTQKPAAMLDTAGQRQITPPAAHPPMLCTPAGIRRSVFFRDGLSHRT</sequence>
<organism evidence="1 2">
    <name type="scientific">Nocardiopsis gilva YIM 90087</name>
    <dbReference type="NCBI Taxonomy" id="1235441"/>
    <lineage>
        <taxon>Bacteria</taxon>
        <taxon>Bacillati</taxon>
        <taxon>Actinomycetota</taxon>
        <taxon>Actinomycetes</taxon>
        <taxon>Streptosporangiales</taxon>
        <taxon>Nocardiopsidaceae</taxon>
        <taxon>Nocardiopsis</taxon>
    </lineage>
</organism>
<reference evidence="1 2" key="1">
    <citation type="submission" date="2017-08" db="EMBL/GenBank/DDBJ databases">
        <title>The complete genome sequence of Nocardiopsis gilva YIM 90087.</title>
        <authorList>
            <person name="Yin M."/>
            <person name="Tang S."/>
        </authorList>
    </citation>
    <scope>NUCLEOTIDE SEQUENCE [LARGE SCALE GENOMIC DNA]</scope>
    <source>
        <strain evidence="1 2">YIM 90087</strain>
    </source>
</reference>
<name>A0A223S397_9ACTN</name>
<dbReference type="RefSeq" id="WP_017620009.1">
    <property type="nucleotide sequence ID" value="NZ_ANBG01000289.1"/>
</dbReference>